<name>A3D0A0_SHEB5</name>
<protein>
    <recommendedName>
        <fullName evidence="2">Cyclophilin-like domain-containing protein</fullName>
    </recommendedName>
</protein>
<proteinExistence type="predicted"/>
<dbReference type="SUPFAM" id="SSF50891">
    <property type="entry name" value="Cyclophilin-like"/>
    <property type="match status" value="1"/>
</dbReference>
<keyword evidence="1" id="KW-0732">Signal</keyword>
<dbReference type="AlphaFoldDB" id="A3D0A0"/>
<feature type="chain" id="PRO_5002650972" description="Cyclophilin-like domain-containing protein" evidence="1">
    <location>
        <begin position="30"/>
        <end position="177"/>
    </location>
</feature>
<dbReference type="InterPro" id="IPR029000">
    <property type="entry name" value="Cyclophilin-like_dom_sf"/>
</dbReference>
<dbReference type="InterPro" id="IPR041183">
    <property type="entry name" value="Cyclophilin-like"/>
</dbReference>
<dbReference type="HOGENOM" id="CLU_099043_1_1_6"/>
<feature type="signal peptide" evidence="1">
    <location>
        <begin position="1"/>
        <end position="29"/>
    </location>
</feature>
<evidence type="ECO:0000259" key="2">
    <source>
        <dbReference type="Pfam" id="PF18050"/>
    </source>
</evidence>
<dbReference type="Proteomes" id="UP000001557">
    <property type="component" value="Chromosome"/>
</dbReference>
<gene>
    <name evidence="3" type="ordered locus">Sbal_0634</name>
</gene>
<reference evidence="3 4" key="1">
    <citation type="submission" date="2007-02" db="EMBL/GenBank/DDBJ databases">
        <title>Complete sequence of chromosome of Shewanella baltica OS155.</title>
        <authorList>
            <consortium name="US DOE Joint Genome Institute"/>
            <person name="Copeland A."/>
            <person name="Lucas S."/>
            <person name="Lapidus A."/>
            <person name="Barry K."/>
            <person name="Detter J.C."/>
            <person name="Glavina del Rio T."/>
            <person name="Hammon N."/>
            <person name="Israni S."/>
            <person name="Dalin E."/>
            <person name="Tice H."/>
            <person name="Pitluck S."/>
            <person name="Sims D.R."/>
            <person name="Brettin T."/>
            <person name="Bruce D."/>
            <person name="Han C."/>
            <person name="Tapia R."/>
            <person name="Brainard J."/>
            <person name="Schmutz J."/>
            <person name="Larimer F."/>
            <person name="Land M."/>
            <person name="Hauser L."/>
            <person name="Kyrpides N."/>
            <person name="Mikhailova N."/>
            <person name="Brettar I."/>
            <person name="Klappenbach J."/>
            <person name="Konstantinidis K."/>
            <person name="Rodrigues J."/>
            <person name="Tiedje J."/>
            <person name="Richardson P."/>
        </authorList>
    </citation>
    <scope>NUCLEOTIDE SEQUENCE [LARGE SCALE GENOMIC DNA]</scope>
    <source>
        <strain evidence="4">OS155 / ATCC BAA-1091</strain>
    </source>
</reference>
<keyword evidence="4" id="KW-1185">Reference proteome</keyword>
<evidence type="ECO:0000256" key="1">
    <source>
        <dbReference type="SAM" id="SignalP"/>
    </source>
</evidence>
<feature type="domain" description="Cyclophilin-like" evidence="2">
    <location>
        <begin position="60"/>
        <end position="168"/>
    </location>
</feature>
<sequence precursor="true">MGIRCLTILVLRMPMVLLLLMVSIEVASAATFASASQYNESMTMPLAKKSSEKSAVKIRIIIAGTTLTATLENTQAARDFVALLPLDLTLADYNGTEKIADLPAKLLHKDAPEGYTPKVGDIAYFAPWGNLAFFYHDFGYSRGLIRLGQIDGSVDALMGDSDIKVRIEQSQNGDDSE</sequence>
<dbReference type="EMBL" id="CP000563">
    <property type="protein sequence ID" value="ABN60163.1"/>
    <property type="molecule type" value="Genomic_DNA"/>
</dbReference>
<organism evidence="3 4">
    <name type="scientific">Shewanella baltica (strain OS155 / ATCC BAA-1091)</name>
    <dbReference type="NCBI Taxonomy" id="325240"/>
    <lineage>
        <taxon>Bacteria</taxon>
        <taxon>Pseudomonadati</taxon>
        <taxon>Pseudomonadota</taxon>
        <taxon>Gammaproteobacteria</taxon>
        <taxon>Alteromonadales</taxon>
        <taxon>Shewanellaceae</taxon>
        <taxon>Shewanella</taxon>
    </lineage>
</organism>
<dbReference type="STRING" id="325240.Sbal_0634"/>
<evidence type="ECO:0000313" key="4">
    <source>
        <dbReference type="Proteomes" id="UP000001557"/>
    </source>
</evidence>
<accession>A3D0A0</accession>
<dbReference type="KEGG" id="sbl:Sbal_0634"/>
<dbReference type="Pfam" id="PF18050">
    <property type="entry name" value="Cyclophil_like2"/>
    <property type="match status" value="1"/>
</dbReference>
<dbReference type="Gene3D" id="2.40.100.20">
    <property type="match status" value="1"/>
</dbReference>
<evidence type="ECO:0000313" key="3">
    <source>
        <dbReference type="EMBL" id="ABN60163.1"/>
    </source>
</evidence>